<dbReference type="Gene3D" id="3.90.320.10">
    <property type="match status" value="1"/>
</dbReference>
<evidence type="ECO:0000313" key="2">
    <source>
        <dbReference type="EMBL" id="OPC79964.1"/>
    </source>
</evidence>
<reference evidence="2 3" key="1">
    <citation type="submission" date="2017-03" db="EMBL/GenBank/DDBJ databases">
        <title>Draft genome sequence of Streptomyces scabrisporus NF3, endophyte isolated from Amphipterygium adstringens.</title>
        <authorList>
            <person name="Vazquez M."/>
            <person name="Ceapa C.D."/>
            <person name="Rodriguez Luna D."/>
            <person name="Sanchez Esquivel S."/>
        </authorList>
    </citation>
    <scope>NUCLEOTIDE SEQUENCE [LARGE SCALE GENOMIC DNA]</scope>
    <source>
        <strain evidence="2 3">NF3</strain>
    </source>
</reference>
<sequence>MTATLVTPTGRLVLDADADRETWLDARRAGLGSSDIPAVLRVGYKKKSPLRLYYDKRGLLPHDTEFSEPAHFGTIFEQPLALDWARRKRTVVERVGLIANTSEPWMLATLDRLCRECPDNREQRSLCALEVKCRNAFVAKLWRKGPPDDVLAQTLWQILVTGLDHVHVMCLIGGNDPRLYTVRRADHAQLVEYIQREAAALWHDHIQAGHPPAASEDDDPDGLVELYQRLHPDRSGVVRLDRDLDAQDVVGDYLDAVAAKAAAERNRKRALARMLATLGGAQAAVVNDNLYYSVESSSKEHVDMDVLREFPDAWAACVTDRPQDRINIPQSVRREHVA</sequence>
<organism evidence="2 3">
    <name type="scientific">Embleya scabrispora</name>
    <dbReference type="NCBI Taxonomy" id="159449"/>
    <lineage>
        <taxon>Bacteria</taxon>
        <taxon>Bacillati</taxon>
        <taxon>Actinomycetota</taxon>
        <taxon>Actinomycetes</taxon>
        <taxon>Kitasatosporales</taxon>
        <taxon>Streptomycetaceae</taxon>
        <taxon>Embleya</taxon>
    </lineage>
</organism>
<evidence type="ECO:0000259" key="1">
    <source>
        <dbReference type="Pfam" id="PF09588"/>
    </source>
</evidence>
<dbReference type="RefSeq" id="WP_078974231.1">
    <property type="nucleotide sequence ID" value="NZ_MWQN01000001.1"/>
</dbReference>
<keyword evidence="3" id="KW-1185">Reference proteome</keyword>
<dbReference type="OrthoDB" id="3197230at2"/>
<dbReference type="EMBL" id="MWQN01000001">
    <property type="protein sequence ID" value="OPC79964.1"/>
    <property type="molecule type" value="Genomic_DNA"/>
</dbReference>
<dbReference type="InterPro" id="IPR019080">
    <property type="entry name" value="YqaJ_viral_recombinase"/>
</dbReference>
<feature type="domain" description="YqaJ viral recombinase" evidence="1">
    <location>
        <begin position="23"/>
        <end position="163"/>
    </location>
</feature>
<dbReference type="Pfam" id="PF09588">
    <property type="entry name" value="YqaJ"/>
    <property type="match status" value="1"/>
</dbReference>
<dbReference type="SUPFAM" id="SSF52980">
    <property type="entry name" value="Restriction endonuclease-like"/>
    <property type="match status" value="1"/>
</dbReference>
<dbReference type="InterPro" id="IPR011335">
    <property type="entry name" value="Restrct_endonuc-II-like"/>
</dbReference>
<dbReference type="AlphaFoldDB" id="A0A1T3NT59"/>
<evidence type="ECO:0000313" key="3">
    <source>
        <dbReference type="Proteomes" id="UP000190037"/>
    </source>
</evidence>
<accession>A0A1T3NT59</accession>
<protein>
    <recommendedName>
        <fullName evidence="1">YqaJ viral recombinase domain-containing protein</fullName>
    </recommendedName>
</protein>
<proteinExistence type="predicted"/>
<dbReference type="InterPro" id="IPR011604">
    <property type="entry name" value="PDDEXK-like_dom_sf"/>
</dbReference>
<comment type="caution">
    <text evidence="2">The sequence shown here is derived from an EMBL/GenBank/DDBJ whole genome shotgun (WGS) entry which is preliminary data.</text>
</comment>
<dbReference type="STRING" id="159449.B4N89_02485"/>
<dbReference type="Proteomes" id="UP000190037">
    <property type="component" value="Unassembled WGS sequence"/>
</dbReference>
<name>A0A1T3NT59_9ACTN</name>
<gene>
    <name evidence="2" type="ORF">B4N89_02485</name>
</gene>